<gene>
    <name evidence="1" type="ORF">DI640_01380</name>
</gene>
<sequence>MCLLMTAPVRPPVALLTEDDARELLSRPLRKLCAEHGPTRVAKALGGIDEKTVRNARDERSMLCLDTAANLLALDPHALDGFLGHFGRRSVPLDAICDIDALPAMTGAVHKLVVASASSSDGGAALTRNELLDAKPDIRAAFDALGALLNRIDRFERGVAA</sequence>
<evidence type="ECO:0000313" key="2">
    <source>
        <dbReference type="Proteomes" id="UP000249555"/>
    </source>
</evidence>
<accession>A0A2W4Z965</accession>
<name>A0A2W4Z965_9SPHN</name>
<comment type="caution">
    <text evidence="1">The sequence shown here is derived from an EMBL/GenBank/DDBJ whole genome shotgun (WGS) entry which is preliminary data.</text>
</comment>
<dbReference type="AlphaFoldDB" id="A0A2W4Z965"/>
<protein>
    <submittedName>
        <fullName evidence="1">Uncharacterized protein</fullName>
    </submittedName>
</protein>
<dbReference type="Proteomes" id="UP000249555">
    <property type="component" value="Unassembled WGS sequence"/>
</dbReference>
<evidence type="ECO:0000313" key="1">
    <source>
        <dbReference type="EMBL" id="PZO77062.1"/>
    </source>
</evidence>
<reference evidence="1 2" key="1">
    <citation type="submission" date="2017-08" db="EMBL/GenBank/DDBJ databases">
        <title>Infants hospitalized years apart are colonized by the same room-sourced microbial strains.</title>
        <authorList>
            <person name="Brooks B."/>
            <person name="Olm M.R."/>
            <person name="Firek B.A."/>
            <person name="Baker R."/>
            <person name="Thomas B.C."/>
            <person name="Morowitz M.J."/>
            <person name="Banfield J.F."/>
        </authorList>
    </citation>
    <scope>NUCLEOTIDE SEQUENCE [LARGE SCALE GENOMIC DNA]</scope>
    <source>
        <strain evidence="1">S2_018_000_R3_119</strain>
    </source>
</reference>
<organism evidence="1 2">
    <name type="scientific">Sphingomonas taxi</name>
    <dbReference type="NCBI Taxonomy" id="1549858"/>
    <lineage>
        <taxon>Bacteria</taxon>
        <taxon>Pseudomonadati</taxon>
        <taxon>Pseudomonadota</taxon>
        <taxon>Alphaproteobacteria</taxon>
        <taxon>Sphingomonadales</taxon>
        <taxon>Sphingomonadaceae</taxon>
        <taxon>Sphingomonas</taxon>
    </lineage>
</organism>
<proteinExistence type="predicted"/>
<dbReference type="EMBL" id="QFMX01000001">
    <property type="protein sequence ID" value="PZO77062.1"/>
    <property type="molecule type" value="Genomic_DNA"/>
</dbReference>